<organism evidence="2 3">
    <name type="scientific">Chelydra serpentina</name>
    <name type="common">Snapping turtle</name>
    <name type="synonym">Testudo serpentina</name>
    <dbReference type="NCBI Taxonomy" id="8475"/>
    <lineage>
        <taxon>Eukaryota</taxon>
        <taxon>Metazoa</taxon>
        <taxon>Chordata</taxon>
        <taxon>Craniata</taxon>
        <taxon>Vertebrata</taxon>
        <taxon>Euteleostomi</taxon>
        <taxon>Archelosauria</taxon>
        <taxon>Testudinata</taxon>
        <taxon>Testudines</taxon>
        <taxon>Cryptodira</taxon>
        <taxon>Durocryptodira</taxon>
        <taxon>Americhelydia</taxon>
        <taxon>Chelydroidea</taxon>
        <taxon>Chelydridae</taxon>
        <taxon>Chelydra</taxon>
    </lineage>
</organism>
<sequence>SHLNSPFHLPSCTETLCVYFTGSNIRSQEICSSPGSFPAPQLFLDRLSARQGDKVRLSCLVPLDAPMTRIVFCKDGKEISVQPKEENKPVYDSPYQVSRESAGAFSCRYQLMDNNNQENNSLSSNSWHLHVAGNALN</sequence>
<comment type="caution">
    <text evidence="2">The sequence shown here is derived from an EMBL/GenBank/DDBJ whole genome shotgun (WGS) entry which is preliminary data.</text>
</comment>
<dbReference type="Proteomes" id="UP000765507">
    <property type="component" value="Unassembled WGS sequence"/>
</dbReference>
<dbReference type="InterPro" id="IPR007110">
    <property type="entry name" value="Ig-like_dom"/>
</dbReference>
<feature type="domain" description="Ig-like" evidence="1">
    <location>
        <begin position="38"/>
        <end position="123"/>
    </location>
</feature>
<feature type="non-terminal residue" evidence="2">
    <location>
        <position position="137"/>
    </location>
</feature>
<dbReference type="AlphaFoldDB" id="A0A8T1S4I1"/>
<dbReference type="Gene3D" id="2.60.40.10">
    <property type="entry name" value="Immunoglobulins"/>
    <property type="match status" value="1"/>
</dbReference>
<evidence type="ECO:0000259" key="1">
    <source>
        <dbReference type="PROSITE" id="PS50835"/>
    </source>
</evidence>
<gene>
    <name evidence="2" type="ORF">G0U57_019396</name>
</gene>
<dbReference type="OrthoDB" id="9397084at2759"/>
<protein>
    <recommendedName>
        <fullName evidence="1">Ig-like domain-containing protein</fullName>
    </recommendedName>
</protein>
<name>A0A8T1S4I1_CHESE</name>
<dbReference type="SUPFAM" id="SSF48726">
    <property type="entry name" value="Immunoglobulin"/>
    <property type="match status" value="1"/>
</dbReference>
<reference evidence="2 3" key="1">
    <citation type="journal article" date="2020" name="G3 (Bethesda)">
        <title>Draft Genome of the Common Snapping Turtle, Chelydra serpentina, a Model for Phenotypic Plasticity in Reptiles.</title>
        <authorList>
            <person name="Das D."/>
            <person name="Singh S.K."/>
            <person name="Bierstedt J."/>
            <person name="Erickson A."/>
            <person name="Galli G.L.J."/>
            <person name="Crossley D.A. 2nd"/>
            <person name="Rhen T."/>
        </authorList>
    </citation>
    <scope>NUCLEOTIDE SEQUENCE [LARGE SCALE GENOMIC DNA]</scope>
    <source>
        <strain evidence="2">KW</strain>
    </source>
</reference>
<dbReference type="InterPro" id="IPR013783">
    <property type="entry name" value="Ig-like_fold"/>
</dbReference>
<dbReference type="EMBL" id="JAHGAV010000774">
    <property type="protein sequence ID" value="KAG6923751.1"/>
    <property type="molecule type" value="Genomic_DNA"/>
</dbReference>
<accession>A0A8T1S4I1</accession>
<dbReference type="Pfam" id="PF13895">
    <property type="entry name" value="Ig_2"/>
    <property type="match status" value="1"/>
</dbReference>
<keyword evidence="3" id="KW-1185">Reference proteome</keyword>
<evidence type="ECO:0000313" key="2">
    <source>
        <dbReference type="EMBL" id="KAG6923751.1"/>
    </source>
</evidence>
<evidence type="ECO:0000313" key="3">
    <source>
        <dbReference type="Proteomes" id="UP000765507"/>
    </source>
</evidence>
<dbReference type="InterPro" id="IPR036179">
    <property type="entry name" value="Ig-like_dom_sf"/>
</dbReference>
<dbReference type="PROSITE" id="PS50835">
    <property type="entry name" value="IG_LIKE"/>
    <property type="match status" value="1"/>
</dbReference>
<proteinExistence type="predicted"/>